<proteinExistence type="predicted"/>
<feature type="compositionally biased region" description="Low complexity" evidence="1">
    <location>
        <begin position="347"/>
        <end position="359"/>
    </location>
</feature>
<dbReference type="Proteomes" id="UP001172102">
    <property type="component" value="Unassembled WGS sequence"/>
</dbReference>
<feature type="region of interest" description="Disordered" evidence="1">
    <location>
        <begin position="336"/>
        <end position="369"/>
    </location>
</feature>
<gene>
    <name evidence="2" type="ORF">B0H67DRAFT_572843</name>
</gene>
<comment type="caution">
    <text evidence="2">The sequence shown here is derived from an EMBL/GenBank/DDBJ whole genome shotgun (WGS) entry which is preliminary data.</text>
</comment>
<keyword evidence="3" id="KW-1185">Reference proteome</keyword>
<reference evidence="2" key="1">
    <citation type="submission" date="2023-06" db="EMBL/GenBank/DDBJ databases">
        <title>Genome-scale phylogeny and comparative genomics of the fungal order Sordariales.</title>
        <authorList>
            <consortium name="Lawrence Berkeley National Laboratory"/>
            <person name="Hensen N."/>
            <person name="Bonometti L."/>
            <person name="Westerberg I."/>
            <person name="Brannstrom I.O."/>
            <person name="Guillou S."/>
            <person name="Cros-Aarteil S."/>
            <person name="Calhoun S."/>
            <person name="Haridas S."/>
            <person name="Kuo A."/>
            <person name="Mondo S."/>
            <person name="Pangilinan J."/>
            <person name="Riley R."/>
            <person name="Labutti K."/>
            <person name="Andreopoulos B."/>
            <person name="Lipzen A."/>
            <person name="Chen C."/>
            <person name="Yanf M."/>
            <person name="Daum C."/>
            <person name="Ng V."/>
            <person name="Clum A."/>
            <person name="Steindorff A."/>
            <person name="Ohm R."/>
            <person name="Martin F."/>
            <person name="Silar P."/>
            <person name="Natvig D."/>
            <person name="Lalanne C."/>
            <person name="Gautier V."/>
            <person name="Ament-Velasquez S.L."/>
            <person name="Kruys A."/>
            <person name="Hutchinson M.I."/>
            <person name="Powell A.J."/>
            <person name="Barry K."/>
            <person name="Miller A.N."/>
            <person name="Grigoriev I.V."/>
            <person name="Debuchy R."/>
            <person name="Gladieux P."/>
            <person name="Thoren M.H."/>
            <person name="Johannesson H."/>
        </authorList>
    </citation>
    <scope>NUCLEOTIDE SEQUENCE</scope>
    <source>
        <strain evidence="2">SMH4607-1</strain>
    </source>
</reference>
<evidence type="ECO:0000313" key="3">
    <source>
        <dbReference type="Proteomes" id="UP001172102"/>
    </source>
</evidence>
<feature type="non-terminal residue" evidence="2">
    <location>
        <position position="750"/>
    </location>
</feature>
<accession>A0AA40ANZ1</accession>
<name>A0AA40ANZ1_9PEZI</name>
<dbReference type="EMBL" id="JAUKUA010000003">
    <property type="protein sequence ID" value="KAK0719295.1"/>
    <property type="molecule type" value="Genomic_DNA"/>
</dbReference>
<dbReference type="AlphaFoldDB" id="A0AA40ANZ1"/>
<organism evidence="2 3">
    <name type="scientific">Lasiosphaeris hirsuta</name>
    <dbReference type="NCBI Taxonomy" id="260670"/>
    <lineage>
        <taxon>Eukaryota</taxon>
        <taxon>Fungi</taxon>
        <taxon>Dikarya</taxon>
        <taxon>Ascomycota</taxon>
        <taxon>Pezizomycotina</taxon>
        <taxon>Sordariomycetes</taxon>
        <taxon>Sordariomycetidae</taxon>
        <taxon>Sordariales</taxon>
        <taxon>Lasiosphaeriaceae</taxon>
        <taxon>Lasiosphaeris</taxon>
    </lineage>
</organism>
<protein>
    <submittedName>
        <fullName evidence="2">Uncharacterized protein</fullName>
    </submittedName>
</protein>
<evidence type="ECO:0000256" key="1">
    <source>
        <dbReference type="SAM" id="MobiDB-lite"/>
    </source>
</evidence>
<evidence type="ECO:0000313" key="2">
    <source>
        <dbReference type="EMBL" id="KAK0719295.1"/>
    </source>
</evidence>
<sequence>MSGIVQIPFNAFKLIDLGQSFGLSTYQSLYKDHSEPVGLVSVIQALGLLRPSDEIIESFNNRWTKESARWKLQETSIEVVTGKSSTTGEMAKTGDGEAALLALSFLIETVGTKTASELVRKIIDATPSDLLPIRPRRGQIANVITAVGTQTACVSWHQEISNAQECVCERPIVWAGDNRLPSASFDLPVEALRALYHAFSVISRFPSDYHCTLRTPLSLTLPFALANSICGFRVCVIVDGEVVHGSPTPGAWRVKMERIQSGNTEIKLGHKLEDAQDLLIIDEVGPLRANRIPIRGIGQAASIGQGLSIPEGEEVAALAIGAAISAMGRWTREVVDESGDDNASDVSFSHSQPSTSQSQIEGDEVGSQDNKAQLVPIKTRISIKAITEWWGCPTKTAIDMLKASEKAFANQQEDSTWMQLRFSRATLGKMAEFEDLGAEQKAAKRTQTNHALDRRDYARLVYMLATQLILIAFLQHSPSTAEKLRVRSTCQPQNSELGRAIRTLSKVEPLRQSDVLYSWYFWLCGKPPKRPESDYGLEVITTDGYMIYRSLLLDLNLSPESCETVTIEPGHICSGGQRLAEVRGPDQGHLVFQEPHHREVLEGPGAKLRPQDRTGPLQLSWTVEEGDHSVDLEMHLKSRTSGLALSASIYQVSKLSWGLQYGDRLLGCTHDEERVGSLMAGEQVEIVSAGALERKTSWGPLLILSANDNDLGQIASLLSAPENSRGMVRRDACLRCCVTACNKTGLDFLI</sequence>